<keyword evidence="3" id="KW-0274">FAD</keyword>
<dbReference type="EC" id="1.5.3.2" evidence="6"/>
<dbReference type="RefSeq" id="WP_379882211.1">
    <property type="nucleotide sequence ID" value="NZ_JBHPON010000002.1"/>
</dbReference>
<dbReference type="PANTHER" id="PTHR10961">
    <property type="entry name" value="PEROXISOMAL SARCOSINE OXIDASE"/>
    <property type="match status" value="1"/>
</dbReference>
<keyword evidence="2" id="KW-0285">Flavoprotein</keyword>
<dbReference type="SUPFAM" id="SSF54373">
    <property type="entry name" value="FAD-linked reductases, C-terminal domain"/>
    <property type="match status" value="1"/>
</dbReference>
<comment type="caution">
    <text evidence="6">The sequence shown here is derived from an EMBL/GenBank/DDBJ whole genome shotgun (WGS) entry which is preliminary data.</text>
</comment>
<evidence type="ECO:0000256" key="3">
    <source>
        <dbReference type="ARBA" id="ARBA00022827"/>
    </source>
</evidence>
<dbReference type="InterPro" id="IPR036188">
    <property type="entry name" value="FAD/NAD-bd_sf"/>
</dbReference>
<feature type="domain" description="FAD dependent oxidoreductase" evidence="5">
    <location>
        <begin position="4"/>
        <end position="356"/>
    </location>
</feature>
<evidence type="ECO:0000256" key="4">
    <source>
        <dbReference type="ARBA" id="ARBA00023002"/>
    </source>
</evidence>
<keyword evidence="4 6" id="KW-0560">Oxidoreductase</keyword>
<comment type="cofactor">
    <cofactor evidence="1">
        <name>FAD</name>
        <dbReference type="ChEBI" id="CHEBI:57692"/>
    </cofactor>
</comment>
<evidence type="ECO:0000256" key="2">
    <source>
        <dbReference type="ARBA" id="ARBA00022630"/>
    </source>
</evidence>
<dbReference type="InterPro" id="IPR045170">
    <property type="entry name" value="MTOX"/>
</dbReference>
<evidence type="ECO:0000256" key="1">
    <source>
        <dbReference type="ARBA" id="ARBA00001974"/>
    </source>
</evidence>
<evidence type="ECO:0000313" key="6">
    <source>
        <dbReference type="EMBL" id="MFC6036548.1"/>
    </source>
</evidence>
<dbReference type="PANTHER" id="PTHR10961:SF7">
    <property type="entry name" value="FAD DEPENDENT OXIDOREDUCTASE DOMAIN-CONTAINING PROTEIN"/>
    <property type="match status" value="1"/>
</dbReference>
<dbReference type="Gene3D" id="3.50.50.60">
    <property type="entry name" value="FAD/NAD(P)-binding domain"/>
    <property type="match status" value="1"/>
</dbReference>
<proteinExistence type="predicted"/>
<protein>
    <submittedName>
        <fullName evidence="6">N-methyl-L-tryptophan oxidase</fullName>
        <ecNumber evidence="6">1.5.3.2</ecNumber>
    </submittedName>
</protein>
<keyword evidence="7" id="KW-1185">Reference proteome</keyword>
<dbReference type="EMBL" id="JBHPON010000002">
    <property type="protein sequence ID" value="MFC6036548.1"/>
    <property type="molecule type" value="Genomic_DNA"/>
</dbReference>
<evidence type="ECO:0000313" key="7">
    <source>
        <dbReference type="Proteomes" id="UP001596116"/>
    </source>
</evidence>
<evidence type="ECO:0000259" key="5">
    <source>
        <dbReference type="Pfam" id="PF01266"/>
    </source>
</evidence>
<gene>
    <name evidence="6" type="primary">solA</name>
    <name evidence="6" type="ORF">ACFMB1_13405</name>
</gene>
<dbReference type="Gene3D" id="3.30.9.10">
    <property type="entry name" value="D-Amino Acid Oxidase, subunit A, domain 2"/>
    <property type="match status" value="1"/>
</dbReference>
<dbReference type="InterPro" id="IPR006076">
    <property type="entry name" value="FAD-dep_OxRdtase"/>
</dbReference>
<name>A0ABW1L0P0_9PROT</name>
<dbReference type="GO" id="GO:0050131">
    <property type="term" value="F:N-methyl-L-amino-acid oxidase activity"/>
    <property type="evidence" value="ECO:0007669"/>
    <property type="project" value="UniProtKB-EC"/>
</dbReference>
<dbReference type="SUPFAM" id="SSF51905">
    <property type="entry name" value="FAD/NAD(P)-binding domain"/>
    <property type="match status" value="1"/>
</dbReference>
<organism evidence="6 7">
    <name type="scientific">Hyphococcus aureus</name>
    <dbReference type="NCBI Taxonomy" id="2666033"/>
    <lineage>
        <taxon>Bacteria</taxon>
        <taxon>Pseudomonadati</taxon>
        <taxon>Pseudomonadota</taxon>
        <taxon>Alphaproteobacteria</taxon>
        <taxon>Parvularculales</taxon>
        <taxon>Parvularculaceae</taxon>
        <taxon>Hyphococcus</taxon>
    </lineage>
</organism>
<dbReference type="NCBIfam" id="NF008425">
    <property type="entry name" value="PRK11259.1"/>
    <property type="match status" value="1"/>
</dbReference>
<reference evidence="6 7" key="1">
    <citation type="submission" date="2024-09" db="EMBL/GenBank/DDBJ databases">
        <authorList>
            <person name="Zhang Z.-H."/>
        </authorList>
    </citation>
    <scope>NUCLEOTIDE SEQUENCE [LARGE SCALE GENOMIC DNA]</scope>
    <source>
        <strain evidence="6 7">HHTR114</strain>
    </source>
</reference>
<dbReference type="Pfam" id="PF01266">
    <property type="entry name" value="DAO"/>
    <property type="match status" value="1"/>
</dbReference>
<accession>A0ABW1L0P0</accession>
<sequence length="375" mass="40877">MTIRVAIIGAGIMGAAAAYALSRRGAEVTIFEQFAARHDRGSSHGATRLYRTAYFEHPDYVPILKRAAAGWRELERESGETLLEMCGVFMAGMPENPLISGTVGAAEKHGLSLQRITRNEASWRFPWFALDPAMETLIEPEAGFIYASKAHTALLSGAKAHGAALHENRPIDKWDVASADVGITVDGQRRGFDKIILTPGAFAGSLKGLGERLVKPMRKKLYWTSPENQGFTLPIGFLPFGIEEPDGRFFYGFPAVDSDGVKVGEHTGGAALTNPDDDAIDYSDQAGRDIADFLQRRAPGLSSTTTKEQSCLYAMSPDGHFIIDLHPDDERIVFAMGFSGHGFKFAPVIGEALADLAFTGETIKEFDFLKPERFS</sequence>
<dbReference type="Proteomes" id="UP001596116">
    <property type="component" value="Unassembled WGS sequence"/>
</dbReference>